<dbReference type="PANTHER" id="PTHR33383:SF1">
    <property type="entry name" value="MEMBRANE PROTEIN INSERTION EFFICIENCY FACTOR-RELATED"/>
    <property type="match status" value="1"/>
</dbReference>
<comment type="caution">
    <text evidence="3">The sequence shown here is derived from an EMBL/GenBank/DDBJ whole genome shotgun (WGS) entry which is preliminary data.</text>
</comment>
<keyword evidence="1" id="KW-0472">Membrane</keyword>
<accession>A0A3E0J9H7</accession>
<proteinExistence type="inferred from homology"/>
<keyword evidence="4" id="KW-1185">Reference proteome</keyword>
<reference evidence="3 4" key="1">
    <citation type="submission" date="2018-08" db="EMBL/GenBank/DDBJ databases">
        <title>Genome sequence of Halobacillus trueperi KCTC 3686.</title>
        <authorList>
            <person name="Cho K.H."/>
            <person name="Kwak M.-J."/>
            <person name="Kim B.-Y."/>
            <person name="Chun J."/>
        </authorList>
    </citation>
    <scope>NUCLEOTIDE SEQUENCE [LARGE SCALE GENOMIC DNA]</scope>
    <source>
        <strain evidence="3 4">KCTC 3686</strain>
    </source>
</reference>
<feature type="region of interest" description="Disordered" evidence="2">
    <location>
        <begin position="63"/>
        <end position="84"/>
    </location>
</feature>
<dbReference type="SMART" id="SM01234">
    <property type="entry name" value="Haemolytic"/>
    <property type="match status" value="1"/>
</dbReference>
<protein>
    <recommendedName>
        <fullName evidence="1">Putative membrane protein insertion efficiency factor</fullName>
    </recommendedName>
</protein>
<dbReference type="PANTHER" id="PTHR33383">
    <property type="entry name" value="MEMBRANE PROTEIN INSERTION EFFICIENCY FACTOR-RELATED"/>
    <property type="match status" value="1"/>
</dbReference>
<evidence type="ECO:0000313" key="3">
    <source>
        <dbReference type="EMBL" id="REJ09615.1"/>
    </source>
</evidence>
<comment type="similarity">
    <text evidence="1">Belongs to the UPF0161 family.</text>
</comment>
<gene>
    <name evidence="3" type="ORF">DYE48_08555</name>
</gene>
<evidence type="ECO:0000313" key="4">
    <source>
        <dbReference type="Proteomes" id="UP000256305"/>
    </source>
</evidence>
<dbReference type="AlphaFoldDB" id="A0A3E0J9H7"/>
<dbReference type="HAMAP" id="MF_00386">
    <property type="entry name" value="UPF0161_YidD"/>
    <property type="match status" value="1"/>
</dbReference>
<evidence type="ECO:0000256" key="1">
    <source>
        <dbReference type="HAMAP-Rule" id="MF_00386"/>
    </source>
</evidence>
<dbReference type="InterPro" id="IPR002696">
    <property type="entry name" value="Membr_insert_effic_factor_YidD"/>
</dbReference>
<keyword evidence="1" id="KW-1003">Cell membrane</keyword>
<dbReference type="GO" id="GO:0005886">
    <property type="term" value="C:plasma membrane"/>
    <property type="evidence" value="ECO:0007669"/>
    <property type="project" value="UniProtKB-SubCell"/>
</dbReference>
<sequence length="84" mass="9769">MKQIMIALIQFYRKGISPFFPPSCRFQPTCSEYGLEAFRRFGFFKGSYLTVKRILKCHPFHPGGFDPVPMKQPNHNSDPSSRKK</sequence>
<comment type="subcellular location">
    <subcellularLocation>
        <location evidence="1">Cell membrane</location>
        <topology evidence="1">Peripheral membrane protein</topology>
        <orientation evidence="1">Cytoplasmic side</orientation>
    </subcellularLocation>
</comment>
<name>A0A3E0J9H7_9BACI</name>
<organism evidence="3 4">
    <name type="scientific">Halobacillus trueperi</name>
    <dbReference type="NCBI Taxonomy" id="156205"/>
    <lineage>
        <taxon>Bacteria</taxon>
        <taxon>Bacillati</taxon>
        <taxon>Bacillota</taxon>
        <taxon>Bacilli</taxon>
        <taxon>Bacillales</taxon>
        <taxon>Bacillaceae</taxon>
        <taxon>Halobacillus</taxon>
    </lineage>
</organism>
<feature type="compositionally biased region" description="Polar residues" evidence="2">
    <location>
        <begin position="73"/>
        <end position="84"/>
    </location>
</feature>
<dbReference type="RefSeq" id="WP_115823254.1">
    <property type="nucleotide sequence ID" value="NZ_QUAE01000005.1"/>
</dbReference>
<comment type="function">
    <text evidence="1">Could be involved in insertion of integral membrane proteins into the membrane.</text>
</comment>
<dbReference type="Proteomes" id="UP000256305">
    <property type="component" value="Unassembled WGS sequence"/>
</dbReference>
<dbReference type="NCBIfam" id="TIGR00278">
    <property type="entry name" value="membrane protein insertion efficiency factor YidD"/>
    <property type="match status" value="1"/>
</dbReference>
<dbReference type="EMBL" id="QUAE01000005">
    <property type="protein sequence ID" value="REJ09615.1"/>
    <property type="molecule type" value="Genomic_DNA"/>
</dbReference>
<evidence type="ECO:0000256" key="2">
    <source>
        <dbReference type="SAM" id="MobiDB-lite"/>
    </source>
</evidence>
<dbReference type="Pfam" id="PF01809">
    <property type="entry name" value="YidD"/>
    <property type="match status" value="1"/>
</dbReference>